<dbReference type="Proteomes" id="UP001341840">
    <property type="component" value="Unassembled WGS sequence"/>
</dbReference>
<evidence type="ECO:0000313" key="2">
    <source>
        <dbReference type="Proteomes" id="UP001341840"/>
    </source>
</evidence>
<sequence length="124" mass="14041">MDHHHYLSPAAIHQASIGFADSSSSNFSSFRIPARIQGAEEHACPLLPLILTIDANIKKSTAPNFSLGFEIEFASERLADMGSQLRREFKMSLDFRCFDFNDLICYVNEENLGCKIFWFSNPSF</sequence>
<name>A0ABU6Y7F2_9FABA</name>
<keyword evidence="2" id="KW-1185">Reference proteome</keyword>
<comment type="caution">
    <text evidence="1">The sequence shown here is derived from an EMBL/GenBank/DDBJ whole genome shotgun (WGS) entry which is preliminary data.</text>
</comment>
<organism evidence="1 2">
    <name type="scientific">Stylosanthes scabra</name>
    <dbReference type="NCBI Taxonomy" id="79078"/>
    <lineage>
        <taxon>Eukaryota</taxon>
        <taxon>Viridiplantae</taxon>
        <taxon>Streptophyta</taxon>
        <taxon>Embryophyta</taxon>
        <taxon>Tracheophyta</taxon>
        <taxon>Spermatophyta</taxon>
        <taxon>Magnoliopsida</taxon>
        <taxon>eudicotyledons</taxon>
        <taxon>Gunneridae</taxon>
        <taxon>Pentapetalae</taxon>
        <taxon>rosids</taxon>
        <taxon>fabids</taxon>
        <taxon>Fabales</taxon>
        <taxon>Fabaceae</taxon>
        <taxon>Papilionoideae</taxon>
        <taxon>50 kb inversion clade</taxon>
        <taxon>dalbergioids sensu lato</taxon>
        <taxon>Dalbergieae</taxon>
        <taxon>Pterocarpus clade</taxon>
        <taxon>Stylosanthes</taxon>
    </lineage>
</organism>
<proteinExistence type="predicted"/>
<evidence type="ECO:0000313" key="1">
    <source>
        <dbReference type="EMBL" id="MED6204663.1"/>
    </source>
</evidence>
<protein>
    <submittedName>
        <fullName evidence="1">Uncharacterized protein</fullName>
    </submittedName>
</protein>
<dbReference type="EMBL" id="JASCZI010241682">
    <property type="protein sequence ID" value="MED6204663.1"/>
    <property type="molecule type" value="Genomic_DNA"/>
</dbReference>
<gene>
    <name evidence="1" type="ORF">PIB30_011081</name>
</gene>
<accession>A0ABU6Y7F2</accession>
<reference evidence="1 2" key="1">
    <citation type="journal article" date="2023" name="Plants (Basel)">
        <title>Bridging the Gap: Combining Genomics and Transcriptomics Approaches to Understand Stylosanthes scabra, an Orphan Legume from the Brazilian Caatinga.</title>
        <authorList>
            <person name="Ferreira-Neto J.R.C."/>
            <person name="da Silva M.D."/>
            <person name="Binneck E."/>
            <person name="de Melo N.F."/>
            <person name="da Silva R.H."/>
            <person name="de Melo A.L.T.M."/>
            <person name="Pandolfi V."/>
            <person name="Bustamante F.O."/>
            <person name="Brasileiro-Vidal A.C."/>
            <person name="Benko-Iseppon A.M."/>
        </authorList>
    </citation>
    <scope>NUCLEOTIDE SEQUENCE [LARGE SCALE GENOMIC DNA]</scope>
    <source>
        <tissue evidence="1">Leaves</tissue>
    </source>
</reference>